<dbReference type="InterPro" id="IPR005135">
    <property type="entry name" value="Endo/exonuclease/phosphatase"/>
</dbReference>
<keyword evidence="2" id="KW-0540">Nuclease</keyword>
<protein>
    <submittedName>
        <fullName evidence="2">Endonuclease/Exonuclease/phosphatase family protein</fullName>
    </submittedName>
</protein>
<dbReference type="PANTHER" id="PTHR42834:SF1">
    <property type="entry name" value="ENDONUCLEASE_EXONUCLEASE_PHOSPHATASE FAMILY PROTEIN (AFU_ORTHOLOGUE AFUA_3G09210)"/>
    <property type="match status" value="1"/>
</dbReference>
<dbReference type="eggNOG" id="COG3568">
    <property type="taxonomic scope" value="Bacteria"/>
</dbReference>
<dbReference type="STRING" id="1178825.SAMN05216261_0520"/>
<evidence type="ECO:0000259" key="1">
    <source>
        <dbReference type="Pfam" id="PF19580"/>
    </source>
</evidence>
<dbReference type="PANTHER" id="PTHR42834">
    <property type="entry name" value="ENDONUCLEASE/EXONUCLEASE/PHOSPHATASE FAMILY PROTEIN (AFU_ORTHOLOGUE AFUA_3G09210)"/>
    <property type="match status" value="1"/>
</dbReference>
<proteinExistence type="predicted"/>
<dbReference type="OrthoDB" id="1398885at2"/>
<keyword evidence="2" id="KW-0269">Exonuclease</keyword>
<dbReference type="Proteomes" id="UP000184396">
    <property type="component" value="Unassembled WGS sequence"/>
</dbReference>
<gene>
    <name evidence="2" type="ORF">SAMN05216261_0520</name>
</gene>
<evidence type="ECO:0000313" key="2">
    <source>
        <dbReference type="EMBL" id="SHI37867.1"/>
    </source>
</evidence>
<keyword evidence="2" id="KW-0378">Hydrolase</keyword>
<name>A0A1M6AN94_9FLAO</name>
<sequence>MSTIKIATFNVENLFERPIVFNFKDHSIGDEILENVDKLRKLLKYTNYTPYRKTRILNLYKDLKKYIIIREDRGKLFKKRGWAVIGVKANGSGDWDGFIEYKKASFSDMARENTAKVIKKVNADIACVIEADNRIALKRFDTHLLNSKYKHEMLIDGNDQRGIDVGIISKHVFGNIQTHIYDKKSNKTVFSRDCLEVEVKISATKSIHFLINHFKSKGYDMDGSSATKRKRQANRVKEILQNYNLDNDFVVVAGDLNDTPNSDPLKPLLNMTKMHDVLFLEHGNDMSKRWTYHYNDFEQIDYILVSSALKNHFISGGVERRGMYNLKKLTTNSNGTIPIEEQFDTVTHWTNQASDHGAVWAKFDI</sequence>
<dbReference type="Pfam" id="PF19580">
    <property type="entry name" value="Exo_endo_phos_3"/>
    <property type="match status" value="1"/>
</dbReference>
<accession>A0A1M6AN94</accession>
<organism evidence="2 3">
    <name type="scientific">Algibacter luteus</name>
    <dbReference type="NCBI Taxonomy" id="1178825"/>
    <lineage>
        <taxon>Bacteria</taxon>
        <taxon>Pseudomonadati</taxon>
        <taxon>Bacteroidota</taxon>
        <taxon>Flavobacteriia</taxon>
        <taxon>Flavobacteriales</taxon>
        <taxon>Flavobacteriaceae</taxon>
        <taxon>Algibacter</taxon>
    </lineage>
</organism>
<dbReference type="RefSeq" id="WP_019386143.1">
    <property type="nucleotide sequence ID" value="NZ_ALIH01000001.1"/>
</dbReference>
<reference evidence="2 3" key="1">
    <citation type="submission" date="2016-11" db="EMBL/GenBank/DDBJ databases">
        <authorList>
            <person name="Jaros S."/>
            <person name="Januszkiewicz K."/>
            <person name="Wedrychowicz H."/>
        </authorList>
    </citation>
    <scope>NUCLEOTIDE SEQUENCE [LARGE SCALE GENOMIC DNA]</scope>
    <source>
        <strain evidence="2 3">CGMCC 1.12213</strain>
    </source>
</reference>
<keyword evidence="3" id="KW-1185">Reference proteome</keyword>
<dbReference type="AlphaFoldDB" id="A0A1M6AN94"/>
<dbReference type="InterPro" id="IPR036691">
    <property type="entry name" value="Endo/exonu/phosph_ase_sf"/>
</dbReference>
<keyword evidence="2" id="KW-0255">Endonuclease</keyword>
<feature type="domain" description="Endonuclease/exonuclease/phosphatase" evidence="1">
    <location>
        <begin position="112"/>
        <end position="310"/>
    </location>
</feature>
<dbReference type="GO" id="GO:0004527">
    <property type="term" value="F:exonuclease activity"/>
    <property type="evidence" value="ECO:0007669"/>
    <property type="project" value="UniProtKB-KW"/>
</dbReference>
<dbReference type="SUPFAM" id="SSF56219">
    <property type="entry name" value="DNase I-like"/>
    <property type="match status" value="1"/>
</dbReference>
<dbReference type="EMBL" id="FQYK01000001">
    <property type="protein sequence ID" value="SHI37867.1"/>
    <property type="molecule type" value="Genomic_DNA"/>
</dbReference>
<dbReference type="GO" id="GO:0004519">
    <property type="term" value="F:endonuclease activity"/>
    <property type="evidence" value="ECO:0007669"/>
    <property type="project" value="UniProtKB-KW"/>
</dbReference>
<evidence type="ECO:0000313" key="3">
    <source>
        <dbReference type="Proteomes" id="UP000184396"/>
    </source>
</evidence>
<dbReference type="Gene3D" id="3.60.10.10">
    <property type="entry name" value="Endonuclease/exonuclease/phosphatase"/>
    <property type="match status" value="1"/>
</dbReference>